<protein>
    <submittedName>
        <fullName evidence="1">Uncharacterized protein</fullName>
    </submittedName>
</protein>
<sequence length="73" mass="8453">MSNDKTIGEIFDTLTGMQKEEIYMIIGNLLGGHISLNNAIRSFELRDDLNDDQKKVITIIFKTAMNDYKWRDV</sequence>
<comment type="caution">
    <text evidence="1">The sequence shown here is derived from an EMBL/GenBank/DDBJ whole genome shotgun (WGS) entry which is preliminary data.</text>
</comment>
<evidence type="ECO:0000313" key="2">
    <source>
        <dbReference type="Proteomes" id="UP000245288"/>
    </source>
</evidence>
<proteinExistence type="predicted"/>
<name>A0A2V1JQ81_EUBRA</name>
<dbReference type="AlphaFoldDB" id="A0A2V1JQ81"/>
<reference evidence="1 2" key="1">
    <citation type="submission" date="2014-09" db="EMBL/GenBank/DDBJ databases">
        <title>Butyrate-producing bacteria isolated from human gut.</title>
        <authorList>
            <person name="Zhang Q."/>
            <person name="Zhao L."/>
        </authorList>
    </citation>
    <scope>NUCLEOTIDE SEQUENCE [LARGE SCALE GENOMIC DNA]</scope>
    <source>
        <strain evidence="1 2">21</strain>
    </source>
</reference>
<evidence type="ECO:0000313" key="1">
    <source>
        <dbReference type="EMBL" id="PWE87110.1"/>
    </source>
</evidence>
<organism evidence="1 2">
    <name type="scientific">Eubacterium ramulus</name>
    <dbReference type="NCBI Taxonomy" id="39490"/>
    <lineage>
        <taxon>Bacteria</taxon>
        <taxon>Bacillati</taxon>
        <taxon>Bacillota</taxon>
        <taxon>Clostridia</taxon>
        <taxon>Eubacteriales</taxon>
        <taxon>Eubacteriaceae</taxon>
        <taxon>Eubacterium</taxon>
    </lineage>
</organism>
<gene>
    <name evidence="1" type="ORF">LG34_06155</name>
</gene>
<accession>A0A2V1JQ81</accession>
<dbReference type="EMBL" id="JRFU01000061">
    <property type="protein sequence ID" value="PWE87110.1"/>
    <property type="molecule type" value="Genomic_DNA"/>
</dbReference>
<keyword evidence="2" id="KW-1185">Reference proteome</keyword>
<dbReference type="Proteomes" id="UP000245288">
    <property type="component" value="Unassembled WGS sequence"/>
</dbReference>
<dbReference type="RefSeq" id="WP_109215260.1">
    <property type="nucleotide sequence ID" value="NZ_JRFU01000061.1"/>
</dbReference>